<evidence type="ECO:0000313" key="3">
    <source>
        <dbReference type="EMBL" id="NTY62075.1"/>
    </source>
</evidence>
<comment type="caution">
    <text evidence="3">The sequence shown here is derived from an EMBL/GenBank/DDBJ whole genome shotgun (WGS) entry which is preliminary data.</text>
</comment>
<evidence type="ECO:0000313" key="4">
    <source>
        <dbReference type="Proteomes" id="UP000708347"/>
    </source>
</evidence>
<dbReference type="Gene3D" id="3.40.50.10810">
    <property type="entry name" value="Tandem AAA-ATPase domain"/>
    <property type="match status" value="1"/>
</dbReference>
<keyword evidence="1" id="KW-0378">Hydrolase</keyword>
<feature type="domain" description="Helicase ATP-binding" evidence="2">
    <location>
        <begin position="118"/>
        <end position="280"/>
    </location>
</feature>
<proteinExistence type="predicted"/>
<keyword evidence="3" id="KW-0347">Helicase</keyword>
<protein>
    <submittedName>
        <fullName evidence="3">DEAD/DEAH box helicase</fullName>
    </submittedName>
</protein>
<name>A0ABX2K2X2_9MYCO</name>
<organism evidence="3 4">
    <name type="scientific">Mycolicibacterium sphagni</name>
    <dbReference type="NCBI Taxonomy" id="1786"/>
    <lineage>
        <taxon>Bacteria</taxon>
        <taxon>Bacillati</taxon>
        <taxon>Actinomycetota</taxon>
        <taxon>Actinomycetes</taxon>
        <taxon>Mycobacteriales</taxon>
        <taxon>Mycobacteriaceae</taxon>
        <taxon>Mycolicibacterium</taxon>
    </lineage>
</organism>
<dbReference type="PANTHER" id="PTHR45766">
    <property type="entry name" value="DNA ANNEALING HELICASE AND ENDONUCLEASE ZRANB3 FAMILY MEMBER"/>
    <property type="match status" value="1"/>
</dbReference>
<keyword evidence="4" id="KW-1185">Reference proteome</keyword>
<dbReference type="Proteomes" id="UP000708347">
    <property type="component" value="Unassembled WGS sequence"/>
</dbReference>
<dbReference type="RefSeq" id="WP_174399805.1">
    <property type="nucleotide sequence ID" value="NZ_VBSB01000014.1"/>
</dbReference>
<keyword evidence="3" id="KW-0547">Nucleotide-binding</keyword>
<dbReference type="CDD" id="cd18793">
    <property type="entry name" value="SF2_C_SNF"/>
    <property type="match status" value="1"/>
</dbReference>
<dbReference type="EMBL" id="VBSB01000014">
    <property type="protein sequence ID" value="NTY62075.1"/>
    <property type="molecule type" value="Genomic_DNA"/>
</dbReference>
<dbReference type="Pfam" id="PF00176">
    <property type="entry name" value="SNF2-rel_dom"/>
    <property type="match status" value="1"/>
</dbReference>
<keyword evidence="3" id="KW-0067">ATP-binding</keyword>
<dbReference type="Pfam" id="PF00271">
    <property type="entry name" value="Helicase_C"/>
    <property type="match status" value="1"/>
</dbReference>
<dbReference type="InterPro" id="IPR027417">
    <property type="entry name" value="P-loop_NTPase"/>
</dbReference>
<dbReference type="PROSITE" id="PS51192">
    <property type="entry name" value="HELICASE_ATP_BIND_1"/>
    <property type="match status" value="1"/>
</dbReference>
<dbReference type="Gene3D" id="3.40.50.300">
    <property type="entry name" value="P-loop containing nucleotide triphosphate hydrolases"/>
    <property type="match status" value="1"/>
</dbReference>
<dbReference type="SUPFAM" id="SSF52540">
    <property type="entry name" value="P-loop containing nucleoside triphosphate hydrolases"/>
    <property type="match status" value="2"/>
</dbReference>
<gene>
    <name evidence="3" type="ORF">FEG63_21240</name>
</gene>
<reference evidence="3 4" key="1">
    <citation type="submission" date="2019-05" db="EMBL/GenBank/DDBJ databases">
        <title>Mycolicibacterium sphagni ENV482 genome assembly.</title>
        <authorList>
            <person name="Chen W."/>
            <person name="Faulkner N.W."/>
            <person name="Hyman M.R."/>
        </authorList>
    </citation>
    <scope>NUCLEOTIDE SEQUENCE [LARGE SCALE GENOMIC DNA]</scope>
    <source>
        <strain evidence="3 4">ENV482</strain>
    </source>
</reference>
<dbReference type="InterPro" id="IPR014001">
    <property type="entry name" value="Helicase_ATP-bd"/>
</dbReference>
<dbReference type="PANTHER" id="PTHR45766:SF6">
    <property type="entry name" value="SWI_SNF-RELATED MATRIX-ASSOCIATED ACTIN-DEPENDENT REGULATOR OF CHROMATIN SUBFAMILY A-LIKE PROTEIN 1"/>
    <property type="match status" value="1"/>
</dbReference>
<accession>A0ABX2K2X2</accession>
<dbReference type="InterPro" id="IPR049730">
    <property type="entry name" value="SNF2/RAD54-like_C"/>
</dbReference>
<evidence type="ECO:0000259" key="2">
    <source>
        <dbReference type="PROSITE" id="PS51192"/>
    </source>
</evidence>
<dbReference type="InterPro" id="IPR038718">
    <property type="entry name" value="SNF2-like_sf"/>
</dbReference>
<dbReference type="GO" id="GO:0004386">
    <property type="term" value="F:helicase activity"/>
    <property type="evidence" value="ECO:0007669"/>
    <property type="project" value="UniProtKB-KW"/>
</dbReference>
<dbReference type="SMART" id="SM00487">
    <property type="entry name" value="DEXDc"/>
    <property type="match status" value="1"/>
</dbReference>
<dbReference type="InterPro" id="IPR001650">
    <property type="entry name" value="Helicase_C-like"/>
</dbReference>
<evidence type="ECO:0000256" key="1">
    <source>
        <dbReference type="ARBA" id="ARBA00022801"/>
    </source>
</evidence>
<sequence>MRRIAGTIARHGQWWQITADPDIMIRVKRAIPGVKTSRAAALLVSDTEANGTELEWLLDRWTFDITPSDRAYLGQRADADRAREVLVQGIITGTDTVTRGSQWLTSKLPLRDYQQVAVDMIRATGSTLIVDELGLGKTLVGLALLEDPDARPGLAVTLTGWLGQQWLQELRKFYPELRGVEIKTTKAEEEFPRLWKDEKFGYDLVVINYAKLASWRHHLAGTVRTVIFDEAQELRRPESLKYEAAAHIASRSRVVTGLTATPIFNYGGEMYSLMDGIRQGCLGDREEFMREWAGFGSLSADNNGKVRIENPEALRTHLAARGLFLRRTREDVGISLPAIETVEQYVPSDPDTLNKLSGDAIEMARLLLSQDSTNTQKWQSARELDWRMRHDTGVAKAPFVADFVKLLLSSEEKIVLFGWHRAVYDIWMERLAEFNPAMYTGSESSAAKALSIKRFLHGDARILIMSLRSGAGIDGLQNAASTLVFGELDWSPGVHRQAIGRLGRPGQTRPVLAYFCTTDDGADPVMLDTLNIKSMEADRLIEPEQPKLQVVSEEGVRPDRIKLLAESVLERAGSLPQRRTA</sequence>
<dbReference type="InterPro" id="IPR000330">
    <property type="entry name" value="SNF2_N"/>
</dbReference>